<dbReference type="Pfam" id="PF12986">
    <property type="entry name" value="DUF3870"/>
    <property type="match status" value="1"/>
</dbReference>
<sequence length="108" mass="12676">MSDNTVYIIGESRTNMDNAISVIYHSFYMAYEVNVETDEIVDVGCTHTLSITENFIRGIFIGKRLNEYDDDIEQELKKRYHGTSQKAILVSYKDALKKYQEVKQKYYK</sequence>
<organism evidence="2 3">
    <name type="scientific">Acidilutibacter cellobiosedens</name>
    <dbReference type="NCBI Taxonomy" id="2507161"/>
    <lineage>
        <taxon>Bacteria</taxon>
        <taxon>Bacillati</taxon>
        <taxon>Bacillota</taxon>
        <taxon>Tissierellia</taxon>
        <taxon>Tissierellales</taxon>
        <taxon>Acidilutibacteraceae</taxon>
        <taxon>Acidilutibacter</taxon>
    </lineage>
</organism>
<dbReference type="InterPro" id="IPR024617">
    <property type="entry name" value="DUF3870"/>
</dbReference>
<dbReference type="AlphaFoldDB" id="A0A410QCR3"/>
<evidence type="ECO:0000313" key="3">
    <source>
        <dbReference type="Proteomes" id="UP000287969"/>
    </source>
</evidence>
<dbReference type="Proteomes" id="UP000287969">
    <property type="component" value="Chromosome"/>
</dbReference>
<accession>A0A410QCR3</accession>
<dbReference type="KEGG" id="spoa:EQM13_09525"/>
<feature type="domain" description="DUF3870" evidence="1">
    <location>
        <begin position="7"/>
        <end position="100"/>
    </location>
</feature>
<keyword evidence="3" id="KW-1185">Reference proteome</keyword>
<proteinExistence type="predicted"/>
<gene>
    <name evidence="2" type="ORF">EQM13_09525</name>
</gene>
<evidence type="ECO:0000313" key="2">
    <source>
        <dbReference type="EMBL" id="QAT61813.1"/>
    </source>
</evidence>
<reference evidence="3" key="1">
    <citation type="submission" date="2019-01" db="EMBL/GenBank/DDBJ databases">
        <title>Draft genomes of a novel of Sporanaerobacter strains.</title>
        <authorList>
            <person name="Ma S."/>
        </authorList>
    </citation>
    <scope>NUCLEOTIDE SEQUENCE [LARGE SCALE GENOMIC DNA]</scope>
    <source>
        <strain evidence="3">NJN-17</strain>
    </source>
</reference>
<dbReference type="RefSeq" id="WP_071138558.1">
    <property type="nucleotide sequence ID" value="NZ_CP035282.1"/>
</dbReference>
<dbReference type="OrthoDB" id="88363at2"/>
<protein>
    <submittedName>
        <fullName evidence="2">DUF3870 domain-containing protein</fullName>
    </submittedName>
</protein>
<evidence type="ECO:0000259" key="1">
    <source>
        <dbReference type="Pfam" id="PF12986"/>
    </source>
</evidence>
<dbReference type="EMBL" id="CP035282">
    <property type="protein sequence ID" value="QAT61813.1"/>
    <property type="molecule type" value="Genomic_DNA"/>
</dbReference>
<name>A0A410QCR3_9FIRM</name>